<evidence type="ECO:0000313" key="1">
    <source>
        <dbReference type="EMBL" id="ESA14629.1"/>
    </source>
</evidence>
<gene>
    <name evidence="1" type="ORF">GLOINDRAFT_24758</name>
</gene>
<dbReference type="EMBL" id="KI282737">
    <property type="protein sequence ID" value="ESA14629.1"/>
    <property type="molecule type" value="Genomic_DNA"/>
</dbReference>
<name>U9U2M2_RHIID</name>
<reference evidence="1" key="1">
    <citation type="submission" date="2013-07" db="EMBL/GenBank/DDBJ databases">
        <title>The genome of an arbuscular mycorrhizal fungus provides insights into the evolution of the oldest plant symbiosis.</title>
        <authorList>
            <consortium name="DOE Joint Genome Institute"/>
            <person name="Tisserant E."/>
            <person name="Malbreil M."/>
            <person name="Kuo A."/>
            <person name="Kohler A."/>
            <person name="Symeonidi A."/>
            <person name="Balestrini R."/>
            <person name="Charron P."/>
            <person name="Duensing N."/>
            <person name="Frei-dit-Frey N."/>
            <person name="Gianinazzi-Pearson V."/>
            <person name="Gilbert B."/>
            <person name="Handa Y."/>
            <person name="Hijri M."/>
            <person name="Kaul R."/>
            <person name="Kawaguchi M."/>
            <person name="Krajinski F."/>
            <person name="Lammers P."/>
            <person name="Lapierre D."/>
            <person name="Masclaux F.G."/>
            <person name="Murat C."/>
            <person name="Morin E."/>
            <person name="Ndikumana S."/>
            <person name="Pagni M."/>
            <person name="Petitpierre D."/>
            <person name="Requena N."/>
            <person name="Rosikiewicz P."/>
            <person name="Riley R."/>
            <person name="Saito K."/>
            <person name="San Clemente H."/>
            <person name="Shapiro H."/>
            <person name="van Tuinen D."/>
            <person name="Becard G."/>
            <person name="Bonfante P."/>
            <person name="Paszkowski U."/>
            <person name="Shachar-Hill Y."/>
            <person name="Young J.P."/>
            <person name="Sanders I.R."/>
            <person name="Henrissat B."/>
            <person name="Rensing S.A."/>
            <person name="Grigoriev I.V."/>
            <person name="Corradi N."/>
            <person name="Roux C."/>
            <person name="Martin F."/>
        </authorList>
    </citation>
    <scope>NUCLEOTIDE SEQUENCE</scope>
    <source>
        <strain evidence="1">DAOM 197198</strain>
    </source>
</reference>
<proteinExistence type="predicted"/>
<protein>
    <submittedName>
        <fullName evidence="1">Uncharacterized protein</fullName>
    </submittedName>
</protein>
<sequence>MGYLEHSESCKRAIRVLPPVLNLHPCVKEMALNLLKLMLKFIEQKYQIFGNDGNLVLKEAYFHYQPETINNRLEIGISTKAQRNLAWSFGHKNILLLGNRNR</sequence>
<organism evidence="1">
    <name type="scientific">Rhizophagus irregularis (strain DAOM 181602 / DAOM 197198 / MUCL 43194)</name>
    <name type="common">Arbuscular mycorrhizal fungus</name>
    <name type="synonym">Glomus intraradices</name>
    <dbReference type="NCBI Taxonomy" id="747089"/>
    <lineage>
        <taxon>Eukaryota</taxon>
        <taxon>Fungi</taxon>
        <taxon>Fungi incertae sedis</taxon>
        <taxon>Mucoromycota</taxon>
        <taxon>Glomeromycotina</taxon>
        <taxon>Glomeromycetes</taxon>
        <taxon>Glomerales</taxon>
        <taxon>Glomeraceae</taxon>
        <taxon>Rhizophagus</taxon>
    </lineage>
</organism>
<dbReference type="AlphaFoldDB" id="U9U2M2"/>
<accession>U9U2M2</accession>
<dbReference type="HOGENOM" id="CLU_2278920_0_0_1"/>